<proteinExistence type="predicted"/>
<protein>
    <submittedName>
        <fullName evidence="2">Uncharacterized protein</fullName>
    </submittedName>
</protein>
<evidence type="ECO:0000313" key="1">
    <source>
        <dbReference type="Proteomes" id="UP000887574"/>
    </source>
</evidence>
<name>A0A915E241_9BILA</name>
<accession>A0A915E241</accession>
<dbReference type="AlphaFoldDB" id="A0A915E241"/>
<keyword evidence="1" id="KW-1185">Reference proteome</keyword>
<evidence type="ECO:0000313" key="2">
    <source>
        <dbReference type="WBParaSite" id="jg2539"/>
    </source>
</evidence>
<organism evidence="1 2">
    <name type="scientific">Ditylenchus dipsaci</name>
    <dbReference type="NCBI Taxonomy" id="166011"/>
    <lineage>
        <taxon>Eukaryota</taxon>
        <taxon>Metazoa</taxon>
        <taxon>Ecdysozoa</taxon>
        <taxon>Nematoda</taxon>
        <taxon>Chromadorea</taxon>
        <taxon>Rhabditida</taxon>
        <taxon>Tylenchina</taxon>
        <taxon>Tylenchomorpha</taxon>
        <taxon>Sphaerularioidea</taxon>
        <taxon>Anguinidae</taxon>
        <taxon>Anguininae</taxon>
        <taxon>Ditylenchus</taxon>
    </lineage>
</organism>
<dbReference type="Proteomes" id="UP000887574">
    <property type="component" value="Unplaced"/>
</dbReference>
<sequence>MMQNCSRDPDRQAPATIPTISPQVYKEAYQLEQERRLLYSTSINGSNLFVVPSTAAVNKDVPDASCDLFKEDTILSSSKASGEPST</sequence>
<reference evidence="2" key="1">
    <citation type="submission" date="2022-11" db="UniProtKB">
        <authorList>
            <consortium name="WormBaseParasite"/>
        </authorList>
    </citation>
    <scope>IDENTIFICATION</scope>
</reference>
<dbReference type="WBParaSite" id="jg2539">
    <property type="protein sequence ID" value="jg2539"/>
    <property type="gene ID" value="jg2539"/>
</dbReference>